<organism evidence="2 3">
    <name type="scientific">Sphingomonas tabacisoli</name>
    <dbReference type="NCBI Taxonomy" id="2249466"/>
    <lineage>
        <taxon>Bacteria</taxon>
        <taxon>Pseudomonadati</taxon>
        <taxon>Pseudomonadota</taxon>
        <taxon>Alphaproteobacteria</taxon>
        <taxon>Sphingomonadales</taxon>
        <taxon>Sphingomonadaceae</taxon>
        <taxon>Sphingomonas</taxon>
    </lineage>
</organism>
<protein>
    <submittedName>
        <fullName evidence="2">Uncharacterized protein</fullName>
    </submittedName>
</protein>
<dbReference type="EMBL" id="JBHUDY010000003">
    <property type="protein sequence ID" value="MFD1613440.1"/>
    <property type="molecule type" value="Genomic_DNA"/>
</dbReference>
<proteinExistence type="predicted"/>
<feature type="transmembrane region" description="Helical" evidence="1">
    <location>
        <begin position="32"/>
        <end position="52"/>
    </location>
</feature>
<reference evidence="3" key="1">
    <citation type="journal article" date="2019" name="Int. J. Syst. Evol. Microbiol.">
        <title>The Global Catalogue of Microorganisms (GCM) 10K type strain sequencing project: providing services to taxonomists for standard genome sequencing and annotation.</title>
        <authorList>
            <consortium name="The Broad Institute Genomics Platform"/>
            <consortium name="The Broad Institute Genome Sequencing Center for Infectious Disease"/>
            <person name="Wu L."/>
            <person name="Ma J."/>
        </authorList>
    </citation>
    <scope>NUCLEOTIDE SEQUENCE [LARGE SCALE GENOMIC DNA]</scope>
    <source>
        <strain evidence="3">CGMCC 1.16275</strain>
    </source>
</reference>
<name>A0ABW4I823_9SPHN</name>
<sequence>MPRTPAPRSAGILFAILPLAGAIGVGFLGEPVIGLVGGLALAAVLVTLFWLIDRQR</sequence>
<gene>
    <name evidence="2" type="ORF">ACFSCW_16690</name>
</gene>
<comment type="caution">
    <text evidence="2">The sequence shown here is derived from an EMBL/GenBank/DDBJ whole genome shotgun (WGS) entry which is preliminary data.</text>
</comment>
<dbReference type="Proteomes" id="UP001597115">
    <property type="component" value="Unassembled WGS sequence"/>
</dbReference>
<keyword evidence="1" id="KW-1133">Transmembrane helix</keyword>
<accession>A0ABW4I823</accession>
<evidence type="ECO:0000313" key="3">
    <source>
        <dbReference type="Proteomes" id="UP001597115"/>
    </source>
</evidence>
<dbReference type="RefSeq" id="WP_380891559.1">
    <property type="nucleotide sequence ID" value="NZ_JBHUDY010000003.1"/>
</dbReference>
<keyword evidence="3" id="KW-1185">Reference proteome</keyword>
<keyword evidence="1" id="KW-0472">Membrane</keyword>
<evidence type="ECO:0000313" key="2">
    <source>
        <dbReference type="EMBL" id="MFD1613440.1"/>
    </source>
</evidence>
<keyword evidence="1" id="KW-0812">Transmembrane</keyword>
<evidence type="ECO:0000256" key="1">
    <source>
        <dbReference type="SAM" id="Phobius"/>
    </source>
</evidence>